<dbReference type="InterPro" id="IPR036770">
    <property type="entry name" value="Ankyrin_rpt-contain_sf"/>
</dbReference>
<dbReference type="EMBL" id="JAPFFF010000055">
    <property type="protein sequence ID" value="KAK8838543.1"/>
    <property type="molecule type" value="Genomic_DNA"/>
</dbReference>
<dbReference type="Proteomes" id="UP001470230">
    <property type="component" value="Unassembled WGS sequence"/>
</dbReference>
<organism evidence="2 3">
    <name type="scientific">Tritrichomonas musculus</name>
    <dbReference type="NCBI Taxonomy" id="1915356"/>
    <lineage>
        <taxon>Eukaryota</taxon>
        <taxon>Metamonada</taxon>
        <taxon>Parabasalia</taxon>
        <taxon>Tritrichomonadida</taxon>
        <taxon>Tritrichomonadidae</taxon>
        <taxon>Tritrichomonas</taxon>
    </lineage>
</organism>
<evidence type="ECO:0008006" key="4">
    <source>
        <dbReference type="Google" id="ProtNLM"/>
    </source>
</evidence>
<accession>A0ABR2GX87</accession>
<evidence type="ECO:0000313" key="3">
    <source>
        <dbReference type="Proteomes" id="UP001470230"/>
    </source>
</evidence>
<gene>
    <name evidence="1" type="ORF">M9Y10_031723</name>
    <name evidence="2" type="ORF">M9Y10_033172</name>
</gene>
<comment type="caution">
    <text evidence="2">The sequence shown here is derived from an EMBL/GenBank/DDBJ whole genome shotgun (WGS) entry which is preliminary data.</text>
</comment>
<dbReference type="PANTHER" id="PTHR24159">
    <property type="match status" value="1"/>
</dbReference>
<dbReference type="PANTHER" id="PTHR24159:SF5">
    <property type="entry name" value="ANK_REP_REGION DOMAIN-CONTAINING PROTEIN"/>
    <property type="match status" value="1"/>
</dbReference>
<keyword evidence="3" id="KW-1185">Reference proteome</keyword>
<reference evidence="2 3" key="1">
    <citation type="submission" date="2024-04" db="EMBL/GenBank/DDBJ databases">
        <title>Tritrichomonas musculus Genome.</title>
        <authorList>
            <person name="Alves-Ferreira E."/>
            <person name="Grigg M."/>
            <person name="Lorenzi H."/>
            <person name="Galac M."/>
        </authorList>
    </citation>
    <scope>NUCLEOTIDE SEQUENCE [LARGE SCALE GENOMIC DNA]</scope>
    <source>
        <strain evidence="2 3">EAF2021</strain>
    </source>
</reference>
<dbReference type="SUPFAM" id="SSF48403">
    <property type="entry name" value="Ankyrin repeat"/>
    <property type="match status" value="1"/>
</dbReference>
<dbReference type="EMBL" id="JAPFFF010000438">
    <property type="protein sequence ID" value="KAK8834293.1"/>
    <property type="molecule type" value="Genomic_DNA"/>
</dbReference>
<evidence type="ECO:0000313" key="1">
    <source>
        <dbReference type="EMBL" id="KAK8834293.1"/>
    </source>
</evidence>
<evidence type="ECO:0000313" key="2">
    <source>
        <dbReference type="EMBL" id="KAK8838543.1"/>
    </source>
</evidence>
<name>A0ABR2GX87_9EUKA</name>
<sequence>MTLPEYLDKKKNIQKDILDYLDEGNEESYNNLIKLLDELKFDENKNELKSILQLINAISANHHRSTDFFDKIEKILSNYKSIIKQTLSNAEVFNIFCRNKRILLFLLQEDLITVDNLLQLTDDYIVYFYPEIQKKIDWSRKRKIQSGYNKTINKLKPEEFNEKRKIGENDSYVCTLIRNDLIDEFVSYVHKTNLPLSSQITPSIFETNAFLLNNHSHLFFVEEVPSLIEYAAFFGSIQIFQYLRINNVKLKPSLWIYAIHSNNAELIHMLEEYRVFPVETMFPTQQNYYYRHKDDENNENNFKSVWEANSFKTTMIEAIKCHHNNIYEYIMNQTSTEQKKDFLFFVNRIEKDNTDTDVLFSKFQYFNYLCFPEDISNDLLFFYACKYDYASLVKFILEKTDVDINVSVILIIVFCL</sequence>
<proteinExistence type="predicted"/>
<protein>
    <recommendedName>
        <fullName evidence="4">DUF3447 domain-containing protein</fullName>
    </recommendedName>
</protein>